<dbReference type="AlphaFoldDB" id="A0A5C8I1Y2"/>
<evidence type="ECO:0000256" key="2">
    <source>
        <dbReference type="SAM" id="SignalP"/>
    </source>
</evidence>
<feature type="signal peptide" evidence="2">
    <location>
        <begin position="1"/>
        <end position="26"/>
    </location>
</feature>
<evidence type="ECO:0000313" key="4">
    <source>
        <dbReference type="Proteomes" id="UP000321034"/>
    </source>
</evidence>
<dbReference type="PROSITE" id="PS51257">
    <property type="entry name" value="PROKAR_LIPOPROTEIN"/>
    <property type="match status" value="1"/>
</dbReference>
<dbReference type="OrthoDB" id="3748104at2"/>
<dbReference type="RefSeq" id="WP_147893502.1">
    <property type="nucleotide sequence ID" value="NZ_BAAANR010000001.1"/>
</dbReference>
<name>A0A5C8I1Y2_9MICO</name>
<dbReference type="Gene3D" id="3.40.1000.10">
    <property type="entry name" value="Mog1/PsbP, alpha/beta/alpha sandwich"/>
    <property type="match status" value="1"/>
</dbReference>
<sequence length="195" mass="20123">MRRILPLASASVVLALALAGCSPATIDTDTPAASSSSAPSESVEATTGDRINGSGYSFTAPEGWGIPEGQAVPDGVDTAVADVTDTDGFADNINVVLSPAGEVTNEQVETIGVQELETGGATDVQVLDRVTVAGVESSHLTALLASSGSEFRVDQYYPTNAGQTFVVTFTFNDDVAEADRTALAQSVFSTWEWTA</sequence>
<gene>
    <name evidence="3" type="ORF">FVP77_04895</name>
</gene>
<evidence type="ECO:0008006" key="5">
    <source>
        <dbReference type="Google" id="ProtNLM"/>
    </source>
</evidence>
<comment type="caution">
    <text evidence="3">The sequence shown here is derived from an EMBL/GenBank/DDBJ whole genome shotgun (WGS) entry which is preliminary data.</text>
</comment>
<feature type="region of interest" description="Disordered" evidence="1">
    <location>
        <begin position="28"/>
        <end position="59"/>
    </location>
</feature>
<dbReference type="EMBL" id="VRSV01000001">
    <property type="protein sequence ID" value="TXK12796.1"/>
    <property type="molecule type" value="Genomic_DNA"/>
</dbReference>
<reference evidence="3 4" key="1">
    <citation type="submission" date="2019-08" db="EMBL/GenBank/DDBJ databases">
        <authorList>
            <person name="Dong K."/>
        </authorList>
    </citation>
    <scope>NUCLEOTIDE SEQUENCE [LARGE SCALE GENOMIC DNA]</scope>
    <source>
        <strain evidence="3 4">JCM14558</strain>
    </source>
</reference>
<proteinExistence type="predicted"/>
<evidence type="ECO:0000256" key="1">
    <source>
        <dbReference type="SAM" id="MobiDB-lite"/>
    </source>
</evidence>
<feature type="chain" id="PRO_5023010618" description="DUF1795 domain-containing protein" evidence="2">
    <location>
        <begin position="27"/>
        <end position="195"/>
    </location>
</feature>
<keyword evidence="4" id="KW-1185">Reference proteome</keyword>
<protein>
    <recommendedName>
        <fullName evidence="5">DUF1795 domain-containing protein</fullName>
    </recommendedName>
</protein>
<evidence type="ECO:0000313" key="3">
    <source>
        <dbReference type="EMBL" id="TXK12796.1"/>
    </source>
</evidence>
<dbReference type="Proteomes" id="UP000321034">
    <property type="component" value="Unassembled WGS sequence"/>
</dbReference>
<feature type="compositionally biased region" description="Low complexity" evidence="1">
    <location>
        <begin position="28"/>
        <end position="46"/>
    </location>
</feature>
<accession>A0A5C8I1Y2</accession>
<organism evidence="3 4">
    <name type="scientific">Microbacterium hatanonis</name>
    <dbReference type="NCBI Taxonomy" id="404366"/>
    <lineage>
        <taxon>Bacteria</taxon>
        <taxon>Bacillati</taxon>
        <taxon>Actinomycetota</taxon>
        <taxon>Actinomycetes</taxon>
        <taxon>Micrococcales</taxon>
        <taxon>Microbacteriaceae</taxon>
        <taxon>Microbacterium</taxon>
    </lineage>
</organism>
<keyword evidence="2" id="KW-0732">Signal</keyword>